<accession>A0A9D4VY16</accession>
<name>A0A9D4VY16_PEA</name>
<dbReference type="AlphaFoldDB" id="A0A9D4VY16"/>
<feature type="repeat" description="PPR" evidence="6">
    <location>
        <begin position="356"/>
        <end position="390"/>
    </location>
</feature>
<comment type="caution">
    <text evidence="8">The sequence shown here is derived from an EMBL/GenBank/DDBJ whole genome shotgun (WGS) entry which is preliminary data.</text>
</comment>
<feature type="repeat" description="PPR" evidence="6">
    <location>
        <begin position="181"/>
        <end position="215"/>
    </location>
</feature>
<dbReference type="GO" id="GO:0009699">
    <property type="term" value="P:phenylpropanoid biosynthetic process"/>
    <property type="evidence" value="ECO:0007669"/>
    <property type="project" value="UniProtKB-ARBA"/>
</dbReference>
<keyword evidence="9" id="KW-1185">Reference proteome</keyword>
<evidence type="ECO:0000256" key="4">
    <source>
        <dbReference type="ARBA" id="ARBA00022525"/>
    </source>
</evidence>
<feature type="repeat" description="PPR" evidence="6">
    <location>
        <begin position="146"/>
        <end position="180"/>
    </location>
</feature>
<comment type="function">
    <text evidence="7">Dirigent proteins impart stereoselectivity on the phenoxy radical-coupling reaction, yielding optically active lignans from two molecules of coniferyl alcohol in the biosynthesis of lignans, flavonolignans, and alkaloids and thus plays a central role in plant secondary metabolism.</text>
</comment>
<keyword evidence="4 7" id="KW-0964">Secreted</keyword>
<dbReference type="Pfam" id="PF01535">
    <property type="entry name" value="PPR"/>
    <property type="match status" value="1"/>
</dbReference>
<dbReference type="EMBL" id="JAMSHJ010000007">
    <property type="protein sequence ID" value="KAI5390994.1"/>
    <property type="molecule type" value="Genomic_DNA"/>
</dbReference>
<evidence type="ECO:0000313" key="8">
    <source>
        <dbReference type="EMBL" id="KAI5390994.1"/>
    </source>
</evidence>
<sequence>MYQRTKAINHNLLCRYLYTKNKAKTLFHTHSHHQPQNQTPTSNLRNRKNIPFITEIKHVQTSEEALSLFHHYNQLGYKHYYPSYAALLYKLARSRSFQAVETILQRMKDNDIQCNETLFIALFQHYGPVKAIELFRSMNEFNCVRTLQSFNSLLNLLVDNCMFSEANDAFDRSYEMGFRPNTVTFNIMIKGWLVKGEWEKACEVFDEMLQKKVQPSVVTYNSFIGFLSRKGDLDKAMALVEDMRQKGKRANGVTYALLMEGLCSSGKYEEAKKLMFDMAYRGCKPQVVNFSVLMNDLGKRGKINEAMVLLREMRKRRLKPDVVTYNVFVNYLCKEGKTEEAYRVLTEMQIGGCHPNAATYRMMLDGLCRNGDFEVGLNVLNAMLVSRHCPRSDTFNCLVVGLLKSGNIEGGCFVLEEMEKRKVEFDLESWETVIKYACSEDDKGLSGNTGNVFNNNNNNNGNNNFPVTNMNQIPQGMTVQELMFGTMTVFDDELTEGEELGSGLVGKAQGFYIASSVEGTSQVMAFTAKFEENGYEDSLSFFGVHRTTQVSQSQLAIIGGTGKYVNANGIAIIKTFPVTNSQQHNTDGLETLLHLTAYLSY</sequence>
<comment type="similarity">
    <text evidence="1">Belongs to the PPR family. P subfamily.</text>
</comment>
<evidence type="ECO:0000313" key="9">
    <source>
        <dbReference type="Proteomes" id="UP001058974"/>
    </source>
</evidence>
<dbReference type="InterPro" id="IPR002885">
    <property type="entry name" value="PPR_rpt"/>
</dbReference>
<dbReference type="InterPro" id="IPR044859">
    <property type="entry name" value="Allene_oxi_cyc_Dirigent"/>
</dbReference>
<dbReference type="InterPro" id="IPR011990">
    <property type="entry name" value="TPR-like_helical_dom_sf"/>
</dbReference>
<organism evidence="8 9">
    <name type="scientific">Pisum sativum</name>
    <name type="common">Garden pea</name>
    <name type="synonym">Lathyrus oleraceus</name>
    <dbReference type="NCBI Taxonomy" id="3888"/>
    <lineage>
        <taxon>Eukaryota</taxon>
        <taxon>Viridiplantae</taxon>
        <taxon>Streptophyta</taxon>
        <taxon>Embryophyta</taxon>
        <taxon>Tracheophyta</taxon>
        <taxon>Spermatophyta</taxon>
        <taxon>Magnoliopsida</taxon>
        <taxon>eudicotyledons</taxon>
        <taxon>Gunneridae</taxon>
        <taxon>Pentapetalae</taxon>
        <taxon>rosids</taxon>
        <taxon>fabids</taxon>
        <taxon>Fabales</taxon>
        <taxon>Fabaceae</taxon>
        <taxon>Papilionoideae</taxon>
        <taxon>50 kb inversion clade</taxon>
        <taxon>NPAAA clade</taxon>
        <taxon>Hologalegina</taxon>
        <taxon>IRL clade</taxon>
        <taxon>Fabeae</taxon>
        <taxon>Lathyrus</taxon>
    </lineage>
</organism>
<reference evidence="8 9" key="1">
    <citation type="journal article" date="2022" name="Nat. Genet.">
        <title>Improved pea reference genome and pan-genome highlight genomic features and evolutionary characteristics.</title>
        <authorList>
            <person name="Yang T."/>
            <person name="Liu R."/>
            <person name="Luo Y."/>
            <person name="Hu S."/>
            <person name="Wang D."/>
            <person name="Wang C."/>
            <person name="Pandey M.K."/>
            <person name="Ge S."/>
            <person name="Xu Q."/>
            <person name="Li N."/>
            <person name="Li G."/>
            <person name="Huang Y."/>
            <person name="Saxena R.K."/>
            <person name="Ji Y."/>
            <person name="Li M."/>
            <person name="Yan X."/>
            <person name="He Y."/>
            <person name="Liu Y."/>
            <person name="Wang X."/>
            <person name="Xiang C."/>
            <person name="Varshney R.K."/>
            <person name="Ding H."/>
            <person name="Gao S."/>
            <person name="Zong X."/>
        </authorList>
    </citation>
    <scope>NUCLEOTIDE SEQUENCE [LARGE SCALE GENOMIC DNA]</scope>
    <source>
        <strain evidence="8 9">cv. Zhongwan 6</strain>
    </source>
</reference>
<comment type="subcellular location">
    <subcellularLocation>
        <location evidence="7">Secreted</location>
        <location evidence="7">Extracellular space</location>
        <location evidence="7">Apoplast</location>
    </subcellularLocation>
</comment>
<dbReference type="NCBIfam" id="TIGR00756">
    <property type="entry name" value="PPR"/>
    <property type="match status" value="8"/>
</dbReference>
<evidence type="ECO:0000256" key="7">
    <source>
        <dbReference type="RuleBase" id="RU363099"/>
    </source>
</evidence>
<comment type="subunit">
    <text evidence="3 7">Homodimer.</text>
</comment>
<dbReference type="InterPro" id="IPR004265">
    <property type="entry name" value="Dirigent"/>
</dbReference>
<protein>
    <recommendedName>
        <fullName evidence="7">Dirigent protein</fullName>
    </recommendedName>
</protein>
<keyword evidence="7" id="KW-0052">Apoplast</keyword>
<dbReference type="Pfam" id="PF03018">
    <property type="entry name" value="Dirigent"/>
    <property type="match status" value="1"/>
</dbReference>
<feature type="repeat" description="PPR" evidence="6">
    <location>
        <begin position="286"/>
        <end position="320"/>
    </location>
</feature>
<dbReference type="Gene3D" id="2.40.480.10">
    <property type="entry name" value="Allene oxide cyclase-like"/>
    <property type="match status" value="1"/>
</dbReference>
<evidence type="ECO:0000256" key="5">
    <source>
        <dbReference type="ARBA" id="ARBA00022737"/>
    </source>
</evidence>
<gene>
    <name evidence="8" type="ORF">KIW84_076019</name>
</gene>
<feature type="repeat" description="PPR" evidence="6">
    <location>
        <begin position="391"/>
        <end position="425"/>
    </location>
</feature>
<dbReference type="Proteomes" id="UP001058974">
    <property type="component" value="Chromosome 7"/>
</dbReference>
<proteinExistence type="inferred from homology"/>
<dbReference type="OrthoDB" id="185373at2759"/>
<comment type="similarity">
    <text evidence="2 7">Belongs to the plant dirigent protein family.</text>
</comment>
<dbReference type="Gramene" id="Psat07G0601900-T1">
    <property type="protein sequence ID" value="KAI5390994.1"/>
    <property type="gene ID" value="KIW84_076019"/>
</dbReference>
<feature type="repeat" description="PPR" evidence="6">
    <location>
        <begin position="216"/>
        <end position="250"/>
    </location>
</feature>
<dbReference type="GO" id="GO:0048046">
    <property type="term" value="C:apoplast"/>
    <property type="evidence" value="ECO:0007669"/>
    <property type="project" value="UniProtKB-SubCell"/>
</dbReference>
<feature type="repeat" description="PPR" evidence="6">
    <location>
        <begin position="321"/>
        <end position="355"/>
    </location>
</feature>
<dbReference type="Pfam" id="PF13041">
    <property type="entry name" value="PPR_2"/>
    <property type="match status" value="3"/>
</dbReference>
<evidence type="ECO:0000256" key="1">
    <source>
        <dbReference type="ARBA" id="ARBA00007626"/>
    </source>
</evidence>
<dbReference type="SUPFAM" id="SSF48452">
    <property type="entry name" value="TPR-like"/>
    <property type="match status" value="1"/>
</dbReference>
<evidence type="ECO:0000256" key="2">
    <source>
        <dbReference type="ARBA" id="ARBA00010746"/>
    </source>
</evidence>
<dbReference type="GO" id="GO:0003729">
    <property type="term" value="F:mRNA binding"/>
    <property type="evidence" value="ECO:0007669"/>
    <property type="project" value="TreeGrafter"/>
</dbReference>
<dbReference type="PROSITE" id="PS51375">
    <property type="entry name" value="PPR"/>
    <property type="match status" value="8"/>
</dbReference>
<dbReference type="PANTHER" id="PTHR47938">
    <property type="entry name" value="RESPIRATORY COMPLEX I CHAPERONE (CIA84), PUTATIVE (AFU_ORTHOLOGUE AFUA_2G06020)-RELATED"/>
    <property type="match status" value="1"/>
</dbReference>
<feature type="repeat" description="PPR" evidence="6">
    <location>
        <begin position="251"/>
        <end position="285"/>
    </location>
</feature>
<evidence type="ECO:0000256" key="6">
    <source>
        <dbReference type="PROSITE-ProRule" id="PRU00708"/>
    </source>
</evidence>
<dbReference type="PANTHER" id="PTHR47938:SF24">
    <property type="entry name" value="PENTACOTRIPEPTIDE-REPEAT REGION OF PRORP DOMAIN-CONTAINING PROTEIN"/>
    <property type="match status" value="1"/>
</dbReference>
<keyword evidence="5" id="KW-0677">Repeat</keyword>
<dbReference type="Gene3D" id="1.25.40.10">
    <property type="entry name" value="Tetratricopeptide repeat domain"/>
    <property type="match status" value="4"/>
</dbReference>
<evidence type="ECO:0000256" key="3">
    <source>
        <dbReference type="ARBA" id="ARBA00011738"/>
    </source>
</evidence>